<evidence type="ECO:0000256" key="1">
    <source>
        <dbReference type="SAM" id="Phobius"/>
    </source>
</evidence>
<reference evidence="2 3" key="1">
    <citation type="submission" date="2023-03" db="EMBL/GenBank/DDBJ databases">
        <title>High-quality genome of Scylla paramamosain provides insights in environmental adaptation.</title>
        <authorList>
            <person name="Zhang L."/>
        </authorList>
    </citation>
    <scope>NUCLEOTIDE SEQUENCE [LARGE SCALE GENOMIC DNA]</scope>
    <source>
        <strain evidence="2">LZ_2023a</strain>
        <tissue evidence="2">Muscle</tissue>
    </source>
</reference>
<feature type="transmembrane region" description="Helical" evidence="1">
    <location>
        <begin position="182"/>
        <end position="202"/>
    </location>
</feature>
<dbReference type="PANTHER" id="PTHR11360">
    <property type="entry name" value="MONOCARBOXYLATE TRANSPORTER"/>
    <property type="match status" value="1"/>
</dbReference>
<dbReference type="InterPro" id="IPR011701">
    <property type="entry name" value="MFS"/>
</dbReference>
<feature type="transmembrane region" description="Helical" evidence="1">
    <location>
        <begin position="214"/>
        <end position="234"/>
    </location>
</feature>
<name>A0AAW0T7S5_SCYPA</name>
<evidence type="ECO:0008006" key="4">
    <source>
        <dbReference type="Google" id="ProtNLM"/>
    </source>
</evidence>
<keyword evidence="3" id="KW-1185">Reference proteome</keyword>
<dbReference type="EMBL" id="JARAKH010000037">
    <property type="protein sequence ID" value="KAK8383378.1"/>
    <property type="molecule type" value="Genomic_DNA"/>
</dbReference>
<dbReference type="Gene3D" id="1.20.1250.20">
    <property type="entry name" value="MFS general substrate transporter like domains"/>
    <property type="match status" value="1"/>
</dbReference>
<dbReference type="InterPro" id="IPR036259">
    <property type="entry name" value="MFS_trans_sf"/>
</dbReference>
<proteinExistence type="predicted"/>
<feature type="transmembrane region" description="Helical" evidence="1">
    <location>
        <begin position="53"/>
        <end position="76"/>
    </location>
</feature>
<dbReference type="AlphaFoldDB" id="A0AAW0T7S5"/>
<keyword evidence="1" id="KW-0472">Membrane</keyword>
<evidence type="ECO:0000313" key="2">
    <source>
        <dbReference type="EMBL" id="KAK8383378.1"/>
    </source>
</evidence>
<comment type="caution">
    <text evidence="2">The sequence shown here is derived from an EMBL/GenBank/DDBJ whole genome shotgun (WGS) entry which is preliminary data.</text>
</comment>
<dbReference type="Proteomes" id="UP001487740">
    <property type="component" value="Unassembled WGS sequence"/>
</dbReference>
<feature type="transmembrane region" description="Helical" evidence="1">
    <location>
        <begin position="29"/>
        <end position="47"/>
    </location>
</feature>
<accession>A0AAW0T7S5</accession>
<organism evidence="2 3">
    <name type="scientific">Scylla paramamosain</name>
    <name type="common">Mud crab</name>
    <dbReference type="NCBI Taxonomy" id="85552"/>
    <lineage>
        <taxon>Eukaryota</taxon>
        <taxon>Metazoa</taxon>
        <taxon>Ecdysozoa</taxon>
        <taxon>Arthropoda</taxon>
        <taxon>Crustacea</taxon>
        <taxon>Multicrustacea</taxon>
        <taxon>Malacostraca</taxon>
        <taxon>Eumalacostraca</taxon>
        <taxon>Eucarida</taxon>
        <taxon>Decapoda</taxon>
        <taxon>Pleocyemata</taxon>
        <taxon>Brachyura</taxon>
        <taxon>Eubrachyura</taxon>
        <taxon>Portunoidea</taxon>
        <taxon>Portunidae</taxon>
        <taxon>Portuninae</taxon>
        <taxon>Scylla</taxon>
    </lineage>
</organism>
<keyword evidence="1" id="KW-0812">Transmembrane</keyword>
<feature type="transmembrane region" description="Helical" evidence="1">
    <location>
        <begin position="88"/>
        <end position="107"/>
    </location>
</feature>
<evidence type="ECO:0000313" key="3">
    <source>
        <dbReference type="Proteomes" id="UP001487740"/>
    </source>
</evidence>
<keyword evidence="1" id="KW-1133">Transmembrane helix</keyword>
<gene>
    <name evidence="2" type="ORF">O3P69_019037</name>
</gene>
<dbReference type="SUPFAM" id="SSF103473">
    <property type="entry name" value="MFS general substrate transporter"/>
    <property type="match status" value="1"/>
</dbReference>
<dbReference type="GO" id="GO:0022857">
    <property type="term" value="F:transmembrane transporter activity"/>
    <property type="evidence" value="ECO:0007669"/>
    <property type="project" value="InterPro"/>
</dbReference>
<dbReference type="Pfam" id="PF07690">
    <property type="entry name" value="MFS_1"/>
    <property type="match status" value="1"/>
</dbReference>
<dbReference type="InterPro" id="IPR050327">
    <property type="entry name" value="Proton-linked_MCT"/>
</dbReference>
<sequence>MIYNAGKVLSYLGSYLVDPLVEEFGWRRITFTLGLMNGLGLVLSAFATSATYIFFSFSLLVGVPSDMFVTILYAIVPQYFRRRMTLATSLMATGASCSLIVMPVIVTELATTFGFRIAAMITGALSLNCCAASMVFHPVEWHSKTPHSIPSSVTKTEKRKVISSFEKVAKTAKDNLGLLKSAMMMAAFGVGTAVFFTSYSLVVVELLGLPMLTPVLSVAGLFKGSLTIIFGPVFGK</sequence>
<dbReference type="PANTHER" id="PTHR11360:SF251">
    <property type="entry name" value="MAJOR FACILITATOR SUPERFAMILY (MFS) PROFILE DOMAIN-CONTAINING PROTEIN"/>
    <property type="match status" value="1"/>
</dbReference>
<feature type="transmembrane region" description="Helical" evidence="1">
    <location>
        <begin position="113"/>
        <end position="136"/>
    </location>
</feature>
<protein>
    <recommendedName>
        <fullName evidence="4">Monocarboxylate transporter</fullName>
    </recommendedName>
</protein>